<gene>
    <name evidence="7" type="ORF">BU14_0161s0027</name>
</gene>
<dbReference type="Pfam" id="PF08534">
    <property type="entry name" value="Redoxin"/>
    <property type="match status" value="1"/>
</dbReference>
<sequence length="162" mass="16922">MAPRVGDRLPLDMTLMRLEKGAPVEIPLAPFFANKTVVLFTIPGAFTSLCRTSHFPSFAGATGDALRAAGASDIVCIASNDSFVVDCFRQTMGTGDSITVLADGDASWARAAGLAVNLGKFGGVRCARSSFVVTDGVIMKAYLEDGPAYSGISGGKHMLANW</sequence>
<evidence type="ECO:0000256" key="2">
    <source>
        <dbReference type="ARBA" id="ARBA00022559"/>
    </source>
</evidence>
<evidence type="ECO:0000259" key="6">
    <source>
        <dbReference type="Pfam" id="PF08534"/>
    </source>
</evidence>
<evidence type="ECO:0000313" key="8">
    <source>
        <dbReference type="Proteomes" id="UP000218209"/>
    </source>
</evidence>
<dbReference type="PANTHER" id="PTHR10430">
    <property type="entry name" value="PEROXIREDOXIN"/>
    <property type="match status" value="1"/>
</dbReference>
<evidence type="ECO:0000256" key="4">
    <source>
        <dbReference type="ARBA" id="ARBA00023002"/>
    </source>
</evidence>
<evidence type="ECO:0000256" key="1">
    <source>
        <dbReference type="ARBA" id="ARBA00010505"/>
    </source>
</evidence>
<dbReference type="AlphaFoldDB" id="A0A1X6P8G9"/>
<accession>A0A1X6P8G9</accession>
<dbReference type="GO" id="GO:0045454">
    <property type="term" value="P:cell redox homeostasis"/>
    <property type="evidence" value="ECO:0007669"/>
    <property type="project" value="TreeGrafter"/>
</dbReference>
<dbReference type="OrthoDB" id="1882547at2759"/>
<dbReference type="GO" id="GO:0042744">
    <property type="term" value="P:hydrogen peroxide catabolic process"/>
    <property type="evidence" value="ECO:0007669"/>
    <property type="project" value="TreeGrafter"/>
</dbReference>
<dbReference type="InterPro" id="IPR036249">
    <property type="entry name" value="Thioredoxin-like_sf"/>
</dbReference>
<keyword evidence="2" id="KW-0575">Peroxidase</keyword>
<protein>
    <recommendedName>
        <fullName evidence="6">Redoxin domain-containing protein</fullName>
    </recommendedName>
</protein>
<dbReference type="GO" id="GO:0034599">
    <property type="term" value="P:cellular response to oxidative stress"/>
    <property type="evidence" value="ECO:0007669"/>
    <property type="project" value="InterPro"/>
</dbReference>
<dbReference type="Gene3D" id="3.40.30.10">
    <property type="entry name" value="Glutaredoxin"/>
    <property type="match status" value="1"/>
</dbReference>
<proteinExistence type="inferred from homology"/>
<dbReference type="Proteomes" id="UP000218209">
    <property type="component" value="Unassembled WGS sequence"/>
</dbReference>
<dbReference type="EMBL" id="KV918846">
    <property type="protein sequence ID" value="OSX77107.1"/>
    <property type="molecule type" value="Genomic_DNA"/>
</dbReference>
<evidence type="ECO:0000256" key="3">
    <source>
        <dbReference type="ARBA" id="ARBA00022862"/>
    </source>
</evidence>
<keyword evidence="3" id="KW-0049">Antioxidant</keyword>
<evidence type="ECO:0000313" key="7">
    <source>
        <dbReference type="EMBL" id="OSX77107.1"/>
    </source>
</evidence>
<dbReference type="GO" id="GO:0008379">
    <property type="term" value="F:thioredoxin peroxidase activity"/>
    <property type="evidence" value="ECO:0007669"/>
    <property type="project" value="InterPro"/>
</dbReference>
<keyword evidence="8" id="KW-1185">Reference proteome</keyword>
<dbReference type="GO" id="GO:0005737">
    <property type="term" value="C:cytoplasm"/>
    <property type="evidence" value="ECO:0007669"/>
    <property type="project" value="TreeGrafter"/>
</dbReference>
<keyword evidence="4" id="KW-0560">Oxidoreductase</keyword>
<feature type="active site" description="Cysteine sulfenic acid (-SOH) intermediate" evidence="5">
    <location>
        <position position="50"/>
    </location>
</feature>
<evidence type="ECO:0000256" key="5">
    <source>
        <dbReference type="PIRSR" id="PIRSR637944-1"/>
    </source>
</evidence>
<dbReference type="PANTHER" id="PTHR10430:SF16">
    <property type="entry name" value="PEROXIREDOXIN-5, MITOCHONDRIAL"/>
    <property type="match status" value="1"/>
</dbReference>
<dbReference type="InterPro" id="IPR013740">
    <property type="entry name" value="Redoxin"/>
</dbReference>
<name>A0A1X6P8G9_PORUM</name>
<reference evidence="7 8" key="1">
    <citation type="submission" date="2017-03" db="EMBL/GenBank/DDBJ databases">
        <title>WGS assembly of Porphyra umbilicalis.</title>
        <authorList>
            <person name="Brawley S.H."/>
            <person name="Blouin N.A."/>
            <person name="Ficko-Blean E."/>
            <person name="Wheeler G.L."/>
            <person name="Lohr M."/>
            <person name="Goodson H.V."/>
            <person name="Jenkins J.W."/>
            <person name="Blaby-Haas C.E."/>
            <person name="Helliwell K.E."/>
            <person name="Chan C."/>
            <person name="Marriage T."/>
            <person name="Bhattacharya D."/>
            <person name="Klein A.S."/>
            <person name="Badis Y."/>
            <person name="Brodie J."/>
            <person name="Cao Y."/>
            <person name="Collen J."/>
            <person name="Dittami S.M."/>
            <person name="Gachon C.M."/>
            <person name="Green B.R."/>
            <person name="Karpowicz S."/>
            <person name="Kim J.W."/>
            <person name="Kudahl U."/>
            <person name="Lin S."/>
            <person name="Michel G."/>
            <person name="Mittag M."/>
            <person name="Olson B.J."/>
            <person name="Pangilinan J."/>
            <person name="Peng Y."/>
            <person name="Qiu H."/>
            <person name="Shu S."/>
            <person name="Singer J.T."/>
            <person name="Smith A.G."/>
            <person name="Sprecher B.N."/>
            <person name="Wagner V."/>
            <person name="Wang W."/>
            <person name="Wang Z.-Y."/>
            <person name="Yan J."/>
            <person name="Yarish C."/>
            <person name="Zoeuner-Riek S."/>
            <person name="Zhuang Y."/>
            <person name="Zou Y."/>
            <person name="Lindquist E.A."/>
            <person name="Grimwood J."/>
            <person name="Barry K."/>
            <person name="Rokhsar D.S."/>
            <person name="Schmutz J."/>
            <person name="Stiller J.W."/>
            <person name="Grossman A.R."/>
            <person name="Prochnik S.E."/>
        </authorList>
    </citation>
    <scope>NUCLEOTIDE SEQUENCE [LARGE SCALE GENOMIC DNA]</scope>
    <source>
        <strain evidence="7">4086291</strain>
    </source>
</reference>
<comment type="similarity">
    <text evidence="1">Belongs to the peroxiredoxin family. Prx5 subfamily.</text>
</comment>
<dbReference type="InterPro" id="IPR037944">
    <property type="entry name" value="PRX5-like"/>
</dbReference>
<feature type="domain" description="Redoxin" evidence="6">
    <location>
        <begin position="5"/>
        <end position="147"/>
    </location>
</feature>
<dbReference type="SUPFAM" id="SSF52833">
    <property type="entry name" value="Thioredoxin-like"/>
    <property type="match status" value="1"/>
</dbReference>
<organism evidence="7 8">
    <name type="scientific">Porphyra umbilicalis</name>
    <name type="common">Purple laver</name>
    <name type="synonym">Red alga</name>
    <dbReference type="NCBI Taxonomy" id="2786"/>
    <lineage>
        <taxon>Eukaryota</taxon>
        <taxon>Rhodophyta</taxon>
        <taxon>Bangiophyceae</taxon>
        <taxon>Bangiales</taxon>
        <taxon>Bangiaceae</taxon>
        <taxon>Porphyra</taxon>
    </lineage>
</organism>